<keyword evidence="2" id="KW-1185">Reference proteome</keyword>
<protein>
    <submittedName>
        <fullName evidence="1">Uncharacterized protein</fullName>
    </submittedName>
</protein>
<name>A0AA38P9Z7_9AGAR</name>
<dbReference type="EMBL" id="MU806149">
    <property type="protein sequence ID" value="KAJ3839059.1"/>
    <property type="molecule type" value="Genomic_DNA"/>
</dbReference>
<evidence type="ECO:0000313" key="1">
    <source>
        <dbReference type="EMBL" id="KAJ3839059.1"/>
    </source>
</evidence>
<sequence>MHFWISETPQHPWPHFFMSNPRYRLVNITFTSSCPHSDLLQVVFIIFDSYPLHLVVPGDDTQPANHSLCYFLVPPCQPQRRPHFHSELTQLVFIILGTLTPCLVIPNYNRCPAPFHCAIQPLLPPLSSSPACIHIVWPFLPLDTSLPTCLHIFPYAKTSYLLCSLCLACTYPLGFPSPHLAFPRFTWIWHVPWARVCFSGPRQVKPSHDNFSSGVS</sequence>
<evidence type="ECO:0000313" key="2">
    <source>
        <dbReference type="Proteomes" id="UP001163846"/>
    </source>
</evidence>
<proteinExistence type="predicted"/>
<accession>A0AA38P9Z7</accession>
<dbReference type="Proteomes" id="UP001163846">
    <property type="component" value="Unassembled WGS sequence"/>
</dbReference>
<reference evidence="1" key="1">
    <citation type="submission" date="2022-08" db="EMBL/GenBank/DDBJ databases">
        <authorList>
            <consortium name="DOE Joint Genome Institute"/>
            <person name="Min B."/>
            <person name="Riley R."/>
            <person name="Sierra-Patev S."/>
            <person name="Naranjo-Ortiz M."/>
            <person name="Looney B."/>
            <person name="Konkel Z."/>
            <person name="Slot J.C."/>
            <person name="Sakamoto Y."/>
            <person name="Steenwyk J.L."/>
            <person name="Rokas A."/>
            <person name="Carro J."/>
            <person name="Camarero S."/>
            <person name="Ferreira P."/>
            <person name="Molpeceres G."/>
            <person name="Ruiz-Duenas F.J."/>
            <person name="Serrano A."/>
            <person name="Henrissat B."/>
            <person name="Drula E."/>
            <person name="Hughes K.W."/>
            <person name="Mata J.L."/>
            <person name="Ishikawa N.K."/>
            <person name="Vargas-Isla R."/>
            <person name="Ushijima S."/>
            <person name="Smith C.A."/>
            <person name="Ahrendt S."/>
            <person name="Andreopoulos W."/>
            <person name="He G."/>
            <person name="Labutti K."/>
            <person name="Lipzen A."/>
            <person name="Ng V."/>
            <person name="Sandor L."/>
            <person name="Barry K."/>
            <person name="Martinez A.T."/>
            <person name="Xiao Y."/>
            <person name="Gibbons J.G."/>
            <person name="Terashima K."/>
            <person name="Hibbett D.S."/>
            <person name="Grigoriev I.V."/>
        </authorList>
    </citation>
    <scope>NUCLEOTIDE SEQUENCE</scope>
    <source>
        <strain evidence="1">TFB9207</strain>
    </source>
</reference>
<gene>
    <name evidence="1" type="ORF">F5878DRAFT_617644</name>
</gene>
<organism evidence="1 2">
    <name type="scientific">Lentinula raphanica</name>
    <dbReference type="NCBI Taxonomy" id="153919"/>
    <lineage>
        <taxon>Eukaryota</taxon>
        <taxon>Fungi</taxon>
        <taxon>Dikarya</taxon>
        <taxon>Basidiomycota</taxon>
        <taxon>Agaricomycotina</taxon>
        <taxon>Agaricomycetes</taxon>
        <taxon>Agaricomycetidae</taxon>
        <taxon>Agaricales</taxon>
        <taxon>Marasmiineae</taxon>
        <taxon>Omphalotaceae</taxon>
        <taxon>Lentinula</taxon>
    </lineage>
</organism>
<comment type="caution">
    <text evidence="1">The sequence shown here is derived from an EMBL/GenBank/DDBJ whole genome shotgun (WGS) entry which is preliminary data.</text>
</comment>
<dbReference type="AlphaFoldDB" id="A0AA38P9Z7"/>